<protein>
    <submittedName>
        <fullName evidence="1">Uncharacterized protein</fullName>
    </submittedName>
</protein>
<organism evidence="1 2">
    <name type="scientific">Brevibacillus porteri</name>
    <dbReference type="NCBI Taxonomy" id="2126350"/>
    <lineage>
        <taxon>Bacteria</taxon>
        <taxon>Bacillati</taxon>
        <taxon>Bacillota</taxon>
        <taxon>Bacilli</taxon>
        <taxon>Bacillales</taxon>
        <taxon>Paenibacillaceae</taxon>
        <taxon>Brevibacillus</taxon>
    </lineage>
</organism>
<dbReference type="EMBL" id="PXZO01000061">
    <property type="protein sequence ID" value="PSK04137.1"/>
    <property type="molecule type" value="Genomic_DNA"/>
</dbReference>
<keyword evidence="2" id="KW-1185">Reference proteome</keyword>
<dbReference type="RefSeq" id="WP_106836306.1">
    <property type="nucleotide sequence ID" value="NZ_JARMEW010000072.1"/>
</dbReference>
<evidence type="ECO:0000313" key="1">
    <source>
        <dbReference type="EMBL" id="PSK04137.1"/>
    </source>
</evidence>
<accession>A0ABX5FHK7</accession>
<gene>
    <name evidence="1" type="ORF">C7R92_27180</name>
</gene>
<proteinExistence type="predicted"/>
<sequence>MPTATAVNVSAILWRHLARGAYWKLTDHGDNIVSLQNTADTNFKDWYLDIDGHTGSVILWEHLGRGGYWKLTDHGDNIVSLQNTADTNFKDWYLDIDGRTGSVILWEHLGRGGYWKKTTHADGTVSLQNTADTNFTNWYLDIDGNASTIPVFPIEHEQHDRVGDGFHMTTRIIVSETGRLDGFVEMKCTNNGQGFTGQVIVFLLNEKNDILWNTQADHSYGINAAYLSSARKEKHNFTEQIPNDKLLKTRKVYIYQRHTPKSFKEILDEIAKTTEEVNGVYEIIKNTQIAKDIATAAASS</sequence>
<dbReference type="GeneID" id="95753768"/>
<dbReference type="Proteomes" id="UP000241645">
    <property type="component" value="Unassembled WGS sequence"/>
</dbReference>
<reference evidence="1 2" key="1">
    <citation type="submission" date="2018-03" db="EMBL/GenBank/DDBJ databases">
        <title>Brevisbacillus phylogenomics.</title>
        <authorList>
            <person name="Dunlap C."/>
        </authorList>
    </citation>
    <scope>NUCLEOTIDE SEQUENCE [LARGE SCALE GENOMIC DNA]</scope>
    <source>
        <strain evidence="1 2">NRRL B-41110</strain>
    </source>
</reference>
<name>A0ABX5FHK7_9BACL</name>
<comment type="caution">
    <text evidence="1">The sequence shown here is derived from an EMBL/GenBank/DDBJ whole genome shotgun (WGS) entry which is preliminary data.</text>
</comment>
<evidence type="ECO:0000313" key="2">
    <source>
        <dbReference type="Proteomes" id="UP000241645"/>
    </source>
</evidence>